<dbReference type="InterPro" id="IPR013087">
    <property type="entry name" value="Znf_C2H2_type"/>
</dbReference>
<evidence type="ECO:0000313" key="5">
    <source>
        <dbReference type="WBParaSite" id="MCU_001977-RD"/>
    </source>
</evidence>
<dbReference type="Pfam" id="PF00790">
    <property type="entry name" value="VHS"/>
    <property type="match status" value="1"/>
</dbReference>
<accession>A0A5K3EQM6</accession>
<dbReference type="GO" id="GO:0003676">
    <property type="term" value="F:nucleic acid binding"/>
    <property type="evidence" value="ECO:0007669"/>
    <property type="project" value="InterPro"/>
</dbReference>
<keyword evidence="1" id="KW-0479">Metal-binding</keyword>
<evidence type="ECO:0000259" key="4">
    <source>
        <dbReference type="PROSITE" id="PS50179"/>
    </source>
</evidence>
<organism evidence="5">
    <name type="scientific">Mesocestoides corti</name>
    <name type="common">Flatworm</name>
    <dbReference type="NCBI Taxonomy" id="53468"/>
    <lineage>
        <taxon>Eukaryota</taxon>
        <taxon>Metazoa</taxon>
        <taxon>Spiralia</taxon>
        <taxon>Lophotrochozoa</taxon>
        <taxon>Platyhelminthes</taxon>
        <taxon>Cestoda</taxon>
        <taxon>Eucestoda</taxon>
        <taxon>Cyclophyllidea</taxon>
        <taxon>Mesocestoididae</taxon>
        <taxon>Mesocestoides</taxon>
    </lineage>
</organism>
<dbReference type="SMART" id="SM00355">
    <property type="entry name" value="ZnF_C2H2"/>
    <property type="match status" value="5"/>
</dbReference>
<reference evidence="5" key="1">
    <citation type="submission" date="2019-11" db="UniProtKB">
        <authorList>
            <consortium name="WormBaseParasite"/>
        </authorList>
    </citation>
    <scope>IDENTIFICATION</scope>
</reference>
<feature type="domain" description="C2H2-type" evidence="3">
    <location>
        <begin position="923"/>
        <end position="945"/>
    </location>
</feature>
<dbReference type="Gene3D" id="1.25.40.90">
    <property type="match status" value="1"/>
</dbReference>
<dbReference type="GO" id="GO:0008270">
    <property type="term" value="F:zinc ion binding"/>
    <property type="evidence" value="ECO:0007669"/>
    <property type="project" value="UniProtKB-KW"/>
</dbReference>
<protein>
    <submittedName>
        <fullName evidence="5">VHS domain-containing protein</fullName>
    </submittedName>
</protein>
<feature type="compositionally biased region" description="Polar residues" evidence="2">
    <location>
        <begin position="490"/>
        <end position="502"/>
    </location>
</feature>
<keyword evidence="1" id="KW-0862">Zinc</keyword>
<dbReference type="SMART" id="SM00451">
    <property type="entry name" value="ZnF_U1"/>
    <property type="match status" value="3"/>
</dbReference>
<feature type="domain" description="VHS" evidence="4">
    <location>
        <begin position="33"/>
        <end position="142"/>
    </location>
</feature>
<dbReference type="PROSITE" id="PS50179">
    <property type="entry name" value="VHS"/>
    <property type="match status" value="1"/>
</dbReference>
<evidence type="ECO:0000259" key="3">
    <source>
        <dbReference type="PROSITE" id="PS50157"/>
    </source>
</evidence>
<keyword evidence="1" id="KW-0863">Zinc-finger</keyword>
<feature type="compositionally biased region" description="Polar residues" evidence="2">
    <location>
        <begin position="424"/>
        <end position="450"/>
    </location>
</feature>
<dbReference type="InterPro" id="IPR036236">
    <property type="entry name" value="Znf_C2H2_sf"/>
</dbReference>
<feature type="region of interest" description="Disordered" evidence="2">
    <location>
        <begin position="484"/>
        <end position="517"/>
    </location>
</feature>
<name>A0A5K3EQM6_MESCO</name>
<proteinExistence type="predicted"/>
<evidence type="ECO:0000256" key="1">
    <source>
        <dbReference type="PROSITE-ProRule" id="PRU00042"/>
    </source>
</evidence>
<dbReference type="InterPro" id="IPR002014">
    <property type="entry name" value="VHS_dom"/>
</dbReference>
<dbReference type="WBParaSite" id="MCU_001977-RD">
    <property type="protein sequence ID" value="MCU_001977-RD"/>
    <property type="gene ID" value="MCU_001977"/>
</dbReference>
<dbReference type="GO" id="GO:0043130">
    <property type="term" value="F:ubiquitin binding"/>
    <property type="evidence" value="ECO:0007669"/>
    <property type="project" value="InterPro"/>
</dbReference>
<feature type="region of interest" description="Disordered" evidence="2">
    <location>
        <begin position="284"/>
        <end position="308"/>
    </location>
</feature>
<evidence type="ECO:0000256" key="2">
    <source>
        <dbReference type="SAM" id="MobiDB-lite"/>
    </source>
</evidence>
<feature type="region of interest" description="Disordered" evidence="2">
    <location>
        <begin position="736"/>
        <end position="825"/>
    </location>
</feature>
<dbReference type="InterPro" id="IPR008942">
    <property type="entry name" value="ENTH_VHS"/>
</dbReference>
<feature type="region of interest" description="Disordered" evidence="2">
    <location>
        <begin position="369"/>
        <end position="403"/>
    </location>
</feature>
<dbReference type="AlphaFoldDB" id="A0A5K3EQM6"/>
<sequence>MARYKDIFDMIEYATDERCSNRLLAFAKVRHTVRSGPLAAQSAPRQLVNRFCSVAPENQSKGLWCLDLLQMCSLHAGDAFVLALNSQDRLNDLLNVFLNPVKSRLISLQIHLKIMSLFQTWSTDYKNFSANNFERAYERLVRGPAMPNVDTLQNSHWLPDRDVFGNSIEENRYNLQDFVSELTTEHKQQHAELAMIFQMVSGLQNSGQDSSSRDEKKFSDACKRTLEIRREVDASKAFWNDVSRNLTDRPQNLEEMASTVQTVFESMDQSIRCCLDVLNINPKAKEQPESSRKDDVKPDTGFEYGGRSVEPKIQTSTHASSKLNKGTENVAPLSSVGIWNCGLCKLQFGDKIGLLNHTKEADHLRQLEIRLRKTPKKQSSTSKPDLEPYSEPYTPLQLPNPSTTLPKAQVTATTTCETAAPNFRQPTSAASKDHSLNQFSSRGPVNSSSVRRLRSDFEGRNQLPVGNQLTMALRPWSSLLTFQSEKKGRQANSRQSSVSTMALTEDRRLAKQTQTEASALRTPAIHRLQSRPINVQCNDCHLMFTNLEKLLSHKCHKVANSAPHRTHVPLPIPTSRDSDVSLYSFFCEACNLGFEERSLFKAHLLTPRHLFSSRRLEKINQSAPTASGHLANGSAEGLSAVSRDPISHTPQTRCKNNSESETVDPLIFEDSQIEWVPLEGDVDVSQNDFDDMFNENAKQMTAEEAKLYEMLPLGIERKVVQKPPSNPDYHLNLLPGGTEHVSTSQQSLMHVKAVETRRPWRTVESRTAESSDPPHDSTEHATVQQPEHTNKTRTLEAARGNSTSSEPAAGRKKLQGRGSKSQPSRSDTFYCNFCSVFLESVEIAKHVTSPSHQNNLKNAQRTATISKPLETIDNAIYAAAPPLASDSVIQDGEYIAVYVPTLHKPDENGRRVIFTQHVSLRPRQCHVCGAVFDDDEVLRRHLSFHGRNL</sequence>
<dbReference type="SUPFAM" id="SSF48464">
    <property type="entry name" value="ENTH/VHS domain"/>
    <property type="match status" value="1"/>
</dbReference>
<feature type="compositionally biased region" description="Basic and acidic residues" evidence="2">
    <location>
        <begin position="752"/>
        <end position="779"/>
    </location>
</feature>
<dbReference type="PROSITE" id="PS00028">
    <property type="entry name" value="ZINC_FINGER_C2H2_1"/>
    <property type="match status" value="3"/>
</dbReference>
<dbReference type="PROSITE" id="PS50157">
    <property type="entry name" value="ZINC_FINGER_C2H2_2"/>
    <property type="match status" value="1"/>
</dbReference>
<dbReference type="SUPFAM" id="SSF57667">
    <property type="entry name" value="beta-beta-alpha zinc fingers"/>
    <property type="match status" value="1"/>
</dbReference>
<dbReference type="GO" id="GO:0035091">
    <property type="term" value="F:phosphatidylinositol binding"/>
    <property type="evidence" value="ECO:0007669"/>
    <property type="project" value="InterPro"/>
</dbReference>
<feature type="compositionally biased region" description="Basic and acidic residues" evidence="2">
    <location>
        <begin position="284"/>
        <end position="300"/>
    </location>
</feature>
<dbReference type="InterPro" id="IPR003604">
    <property type="entry name" value="Matrin/U1-like-C_Znf_C2H2"/>
</dbReference>
<feature type="region of interest" description="Disordered" evidence="2">
    <location>
        <begin position="420"/>
        <end position="452"/>
    </location>
</feature>